<dbReference type="AlphaFoldDB" id="A0A8H7A4Y2"/>
<evidence type="ECO:0000313" key="4">
    <source>
        <dbReference type="Proteomes" id="UP000623687"/>
    </source>
</evidence>
<sequence>MAAQVDIPKTVGALLAGGLVATASLILCGLFRFTGVITVQSYNYYKSYRGDAMRVRLLVAFVWLLDFCHTLFVSLSLWHYLVLHYGDTSMVDSVPWSLAMTIAFTAILTFLVHCFFVHRIFKLSVGKWIIAVPLAALAFSRLCFACLTTYQLIKLDSLDIFTHRFHWSFTLGLALSSILDILITGSLCYYLSNSRNPSSSLNLVIDVLILYAFENGALTTAATIVSMICWLIMPHNLIFMGLHFIISKFYANSLLATLNTRKRLRGTGRTDSNSHAIPVVLTEDFTSQPRGNIFSRVAQTLQVADNSGTKRRSASPMVHINVQQTVECTIEEDEMIPAKVDSKVDRDRNRDAESA</sequence>
<dbReference type="Pfam" id="PF20152">
    <property type="entry name" value="DUF6534"/>
    <property type="match status" value="1"/>
</dbReference>
<dbReference type="PANTHER" id="PTHR40465:SF1">
    <property type="entry name" value="DUF6534 DOMAIN-CONTAINING PROTEIN"/>
    <property type="match status" value="1"/>
</dbReference>
<name>A0A8H7A4Y2_PLEOS</name>
<evidence type="ECO:0000259" key="2">
    <source>
        <dbReference type="Pfam" id="PF20152"/>
    </source>
</evidence>
<reference evidence="3" key="1">
    <citation type="submission" date="2019-07" db="EMBL/GenBank/DDBJ databases">
        <authorList>
            <person name="Palmer J.M."/>
        </authorList>
    </citation>
    <scope>NUCLEOTIDE SEQUENCE</scope>
    <source>
        <strain evidence="3">PC9</strain>
    </source>
</reference>
<feature type="transmembrane region" description="Helical" evidence="1">
    <location>
        <begin position="55"/>
        <end position="81"/>
    </location>
</feature>
<dbReference type="RefSeq" id="XP_036636556.1">
    <property type="nucleotide sequence ID" value="XM_036770711.1"/>
</dbReference>
<keyword evidence="1" id="KW-0472">Membrane</keyword>
<feature type="transmembrane region" description="Helical" evidence="1">
    <location>
        <begin position="93"/>
        <end position="116"/>
    </location>
</feature>
<organism evidence="3 4">
    <name type="scientific">Pleurotus ostreatus</name>
    <name type="common">Oyster mushroom</name>
    <name type="synonym">White-rot fungus</name>
    <dbReference type="NCBI Taxonomy" id="5322"/>
    <lineage>
        <taxon>Eukaryota</taxon>
        <taxon>Fungi</taxon>
        <taxon>Dikarya</taxon>
        <taxon>Basidiomycota</taxon>
        <taxon>Agaricomycotina</taxon>
        <taxon>Agaricomycetes</taxon>
        <taxon>Agaricomycetidae</taxon>
        <taxon>Agaricales</taxon>
        <taxon>Pleurotineae</taxon>
        <taxon>Pleurotaceae</taxon>
        <taxon>Pleurotus</taxon>
    </lineage>
</organism>
<keyword evidence="4" id="KW-1185">Reference proteome</keyword>
<dbReference type="EMBL" id="JACETU010000001">
    <property type="protein sequence ID" value="KAF7440712.1"/>
    <property type="molecule type" value="Genomic_DNA"/>
</dbReference>
<protein>
    <recommendedName>
        <fullName evidence="2">DUF6534 domain-containing protein</fullName>
    </recommendedName>
</protein>
<proteinExistence type="predicted"/>
<dbReference type="Proteomes" id="UP000623687">
    <property type="component" value="Unassembled WGS sequence"/>
</dbReference>
<dbReference type="VEuPathDB" id="FungiDB:PC9H_001060"/>
<evidence type="ECO:0000256" key="1">
    <source>
        <dbReference type="SAM" id="Phobius"/>
    </source>
</evidence>
<comment type="caution">
    <text evidence="3">The sequence shown here is derived from an EMBL/GenBank/DDBJ whole genome shotgun (WGS) entry which is preliminary data.</text>
</comment>
<keyword evidence="1" id="KW-1133">Transmembrane helix</keyword>
<accession>A0A8H7A4Y2</accession>
<dbReference type="GeneID" id="59370901"/>
<feature type="transmembrane region" description="Helical" evidence="1">
    <location>
        <begin position="12"/>
        <end position="34"/>
    </location>
</feature>
<dbReference type="PANTHER" id="PTHR40465">
    <property type="entry name" value="CHROMOSOME 1, WHOLE GENOME SHOTGUN SEQUENCE"/>
    <property type="match status" value="1"/>
</dbReference>
<keyword evidence="1" id="KW-0812">Transmembrane</keyword>
<evidence type="ECO:0000313" key="3">
    <source>
        <dbReference type="EMBL" id="KAF7440712.1"/>
    </source>
</evidence>
<feature type="transmembrane region" description="Helical" evidence="1">
    <location>
        <begin position="203"/>
        <end position="233"/>
    </location>
</feature>
<dbReference type="OrthoDB" id="3206554at2759"/>
<feature type="transmembrane region" description="Helical" evidence="1">
    <location>
        <begin position="239"/>
        <end position="259"/>
    </location>
</feature>
<gene>
    <name evidence="3" type="ORF">PC9H_001060</name>
</gene>
<feature type="transmembrane region" description="Helical" evidence="1">
    <location>
        <begin position="128"/>
        <end position="153"/>
    </location>
</feature>
<feature type="domain" description="DUF6534" evidence="2">
    <location>
        <begin position="177"/>
        <end position="263"/>
    </location>
</feature>
<feature type="transmembrane region" description="Helical" evidence="1">
    <location>
        <begin position="165"/>
        <end position="191"/>
    </location>
</feature>
<dbReference type="InterPro" id="IPR045339">
    <property type="entry name" value="DUF6534"/>
</dbReference>